<keyword evidence="2" id="KW-0813">Transport</keyword>
<gene>
    <name evidence="7" type="ORF">P167DRAFT_534273</name>
</gene>
<feature type="transmembrane region" description="Helical" evidence="6">
    <location>
        <begin position="531"/>
        <end position="553"/>
    </location>
</feature>
<accession>A0A3N4KV61</accession>
<keyword evidence="8" id="KW-1185">Reference proteome</keyword>
<dbReference type="AlphaFoldDB" id="A0A3N4KV61"/>
<feature type="transmembrane region" description="Helical" evidence="6">
    <location>
        <begin position="309"/>
        <end position="332"/>
    </location>
</feature>
<feature type="transmembrane region" description="Helical" evidence="6">
    <location>
        <begin position="256"/>
        <end position="276"/>
    </location>
</feature>
<dbReference type="Proteomes" id="UP000277580">
    <property type="component" value="Unassembled WGS sequence"/>
</dbReference>
<proteinExistence type="predicted"/>
<sequence>MAATWGGAPSIRGPTDSVRMILLTICLTGVQLVWSVEMSYCAPYLLSLGLTKSLMSLVWIVGPMAGLTQPVVGAIADRSRSRWGRRRPLMVIGSVVVAVALLILGWTREISTFFFGEGDATNTIVIILAIMALALVDFAVNAVQACCRALIVDTLPIPQQQHGSAWASRMIAVGNIAGYFAGTVDLKAIFGTSLGDSQFKQLMGLAAFWLLFCILVTCFCVDERVLLNRRSSDEKSSTIQVFVLIWRTSWHLPKGIWDMCVVLFWAWIGWFPFMVYSTTFVGEVLKRYDAAAQESLQSSTDVVGDIARVGSMALVMFSVVSLLSSILLPWVVTSPESDEFRQKNPGNGSLANFLESMIPFKPSLATAWIGGHIMYASLMLMTLFVSTVNLAMLFVALSGVAWSLMTWAPFSIVGEEINRLNICGPANSYRPQRLSGAYGPLNHHRNFEYDEDVEMEEATENPIPSDTTLTTVNPEVGSDDLAGVYLGILNVFACLPQFVGSFISFVVFSILEPGLSPEFTEGDVGPPRVGINAIAVCMGIGGISTLVAAHYTLRFKHR</sequence>
<evidence type="ECO:0000313" key="7">
    <source>
        <dbReference type="EMBL" id="RPB14453.1"/>
    </source>
</evidence>
<feature type="transmembrane region" description="Helical" evidence="6">
    <location>
        <begin position="202"/>
        <end position="221"/>
    </location>
</feature>
<feature type="transmembrane region" description="Helical" evidence="6">
    <location>
        <begin position="126"/>
        <end position="151"/>
    </location>
</feature>
<dbReference type="Gene3D" id="1.20.1250.20">
    <property type="entry name" value="MFS general substrate transporter like domains"/>
    <property type="match status" value="1"/>
</dbReference>
<dbReference type="Pfam" id="PF13347">
    <property type="entry name" value="MFS_2"/>
    <property type="match status" value="1"/>
</dbReference>
<feature type="transmembrane region" description="Helical" evidence="6">
    <location>
        <begin position="56"/>
        <end position="76"/>
    </location>
</feature>
<feature type="transmembrane region" description="Helical" evidence="6">
    <location>
        <begin position="364"/>
        <end position="384"/>
    </location>
</feature>
<evidence type="ECO:0000256" key="5">
    <source>
        <dbReference type="ARBA" id="ARBA00023136"/>
    </source>
</evidence>
<keyword evidence="4 6" id="KW-1133">Transmembrane helix</keyword>
<dbReference type="InterPro" id="IPR036259">
    <property type="entry name" value="MFS_trans_sf"/>
</dbReference>
<reference evidence="7 8" key="1">
    <citation type="journal article" date="2018" name="Nat. Ecol. Evol.">
        <title>Pezizomycetes genomes reveal the molecular basis of ectomycorrhizal truffle lifestyle.</title>
        <authorList>
            <person name="Murat C."/>
            <person name="Payen T."/>
            <person name="Noel B."/>
            <person name="Kuo A."/>
            <person name="Morin E."/>
            <person name="Chen J."/>
            <person name="Kohler A."/>
            <person name="Krizsan K."/>
            <person name="Balestrini R."/>
            <person name="Da Silva C."/>
            <person name="Montanini B."/>
            <person name="Hainaut M."/>
            <person name="Levati E."/>
            <person name="Barry K.W."/>
            <person name="Belfiori B."/>
            <person name="Cichocki N."/>
            <person name="Clum A."/>
            <person name="Dockter R.B."/>
            <person name="Fauchery L."/>
            <person name="Guy J."/>
            <person name="Iotti M."/>
            <person name="Le Tacon F."/>
            <person name="Lindquist E.A."/>
            <person name="Lipzen A."/>
            <person name="Malagnac F."/>
            <person name="Mello A."/>
            <person name="Molinier V."/>
            <person name="Miyauchi S."/>
            <person name="Poulain J."/>
            <person name="Riccioni C."/>
            <person name="Rubini A."/>
            <person name="Sitrit Y."/>
            <person name="Splivallo R."/>
            <person name="Traeger S."/>
            <person name="Wang M."/>
            <person name="Zifcakova L."/>
            <person name="Wipf D."/>
            <person name="Zambonelli A."/>
            <person name="Paolocci F."/>
            <person name="Nowrousian M."/>
            <person name="Ottonello S."/>
            <person name="Baldrian P."/>
            <person name="Spatafora J.W."/>
            <person name="Henrissat B."/>
            <person name="Nagy L.G."/>
            <person name="Aury J.M."/>
            <person name="Wincker P."/>
            <person name="Grigoriev I.V."/>
            <person name="Bonfante P."/>
            <person name="Martin F.M."/>
        </authorList>
    </citation>
    <scope>NUCLEOTIDE SEQUENCE [LARGE SCALE GENOMIC DNA]</scope>
    <source>
        <strain evidence="7 8">CCBAS932</strain>
    </source>
</reference>
<evidence type="ECO:0000313" key="8">
    <source>
        <dbReference type="Proteomes" id="UP000277580"/>
    </source>
</evidence>
<organism evidence="7 8">
    <name type="scientific">Morchella conica CCBAS932</name>
    <dbReference type="NCBI Taxonomy" id="1392247"/>
    <lineage>
        <taxon>Eukaryota</taxon>
        <taxon>Fungi</taxon>
        <taxon>Dikarya</taxon>
        <taxon>Ascomycota</taxon>
        <taxon>Pezizomycotina</taxon>
        <taxon>Pezizomycetes</taxon>
        <taxon>Pezizales</taxon>
        <taxon>Morchellaceae</taxon>
        <taxon>Morchella</taxon>
    </lineage>
</organism>
<comment type="subcellular location">
    <subcellularLocation>
        <location evidence="1">Membrane</location>
        <topology evidence="1">Multi-pass membrane protein</topology>
    </subcellularLocation>
</comment>
<evidence type="ECO:0000256" key="6">
    <source>
        <dbReference type="SAM" id="Phobius"/>
    </source>
</evidence>
<keyword evidence="5 6" id="KW-0472">Membrane</keyword>
<feature type="transmembrane region" description="Helical" evidence="6">
    <location>
        <begin position="88"/>
        <end position="106"/>
    </location>
</feature>
<dbReference type="PANTHER" id="PTHR19432:SF76">
    <property type="entry name" value="TRANSPORTER, PUTATIVE (EUROFUNG)-RELATED"/>
    <property type="match status" value="1"/>
</dbReference>
<dbReference type="GO" id="GO:0008506">
    <property type="term" value="F:sucrose:proton symporter activity"/>
    <property type="evidence" value="ECO:0007669"/>
    <property type="project" value="TreeGrafter"/>
</dbReference>
<dbReference type="PANTHER" id="PTHR19432">
    <property type="entry name" value="SUGAR TRANSPORTER"/>
    <property type="match status" value="1"/>
</dbReference>
<feature type="transmembrane region" description="Helical" evidence="6">
    <location>
        <begin position="484"/>
        <end position="511"/>
    </location>
</feature>
<feature type="transmembrane region" description="Helical" evidence="6">
    <location>
        <begin position="20"/>
        <end position="36"/>
    </location>
</feature>
<dbReference type="EMBL" id="ML119118">
    <property type="protein sequence ID" value="RPB14453.1"/>
    <property type="molecule type" value="Genomic_DNA"/>
</dbReference>
<dbReference type="SUPFAM" id="SSF103473">
    <property type="entry name" value="MFS general substrate transporter"/>
    <property type="match status" value="1"/>
</dbReference>
<name>A0A3N4KV61_9PEZI</name>
<dbReference type="STRING" id="1392247.A0A3N4KV61"/>
<dbReference type="InParanoid" id="A0A3N4KV61"/>
<evidence type="ECO:0000256" key="1">
    <source>
        <dbReference type="ARBA" id="ARBA00004141"/>
    </source>
</evidence>
<evidence type="ECO:0000256" key="2">
    <source>
        <dbReference type="ARBA" id="ARBA00022448"/>
    </source>
</evidence>
<dbReference type="OrthoDB" id="28755at2759"/>
<protein>
    <submittedName>
        <fullName evidence="7">MFS general substrate transporter</fullName>
    </submittedName>
</protein>
<evidence type="ECO:0000256" key="4">
    <source>
        <dbReference type="ARBA" id="ARBA00022989"/>
    </source>
</evidence>
<keyword evidence="3 6" id="KW-0812">Transmembrane</keyword>
<dbReference type="GO" id="GO:0005886">
    <property type="term" value="C:plasma membrane"/>
    <property type="evidence" value="ECO:0007669"/>
    <property type="project" value="TreeGrafter"/>
</dbReference>
<evidence type="ECO:0000256" key="3">
    <source>
        <dbReference type="ARBA" id="ARBA00022692"/>
    </source>
</evidence>
<feature type="transmembrane region" description="Helical" evidence="6">
    <location>
        <begin position="390"/>
        <end position="410"/>
    </location>
</feature>
<feature type="transmembrane region" description="Helical" evidence="6">
    <location>
        <begin position="163"/>
        <end position="182"/>
    </location>
</feature>